<gene>
    <name evidence="7" type="ORF">EI219_11055</name>
</gene>
<dbReference type="EMBL" id="RRZQ01000023">
    <property type="protein sequence ID" value="RRN48278.1"/>
    <property type="molecule type" value="Genomic_DNA"/>
</dbReference>
<dbReference type="Proteomes" id="UP000281324">
    <property type="component" value="Unassembled WGS sequence"/>
</dbReference>
<feature type="domain" description="DUF1542" evidence="5">
    <location>
        <begin position="507"/>
        <end position="576"/>
    </location>
</feature>
<feature type="domain" description="Atypical Rib" evidence="6">
    <location>
        <begin position="355"/>
        <end position="419"/>
    </location>
</feature>
<evidence type="ECO:0000256" key="1">
    <source>
        <dbReference type="ARBA" id="ARBA00022729"/>
    </source>
</evidence>
<feature type="compositionally biased region" description="Polar residues" evidence="3">
    <location>
        <begin position="105"/>
        <end position="131"/>
    </location>
</feature>
<feature type="coiled-coil region" evidence="2">
    <location>
        <begin position="949"/>
        <end position="993"/>
    </location>
</feature>
<feature type="domain" description="DUF1542" evidence="5">
    <location>
        <begin position="872"/>
        <end position="941"/>
    </location>
</feature>
<feature type="domain" description="DUF1542" evidence="5">
    <location>
        <begin position="430"/>
        <end position="503"/>
    </location>
</feature>
<keyword evidence="2" id="KW-0175">Coiled coil</keyword>
<evidence type="ECO:0000259" key="4">
    <source>
        <dbReference type="Pfam" id="PF04650"/>
    </source>
</evidence>
<feature type="domain" description="DUF1542" evidence="5">
    <location>
        <begin position="1021"/>
        <end position="1090"/>
    </location>
</feature>
<evidence type="ECO:0000313" key="7">
    <source>
        <dbReference type="EMBL" id="RRN48278.1"/>
    </source>
</evidence>
<sequence>MNRSKKKSFDWYGARQRFSIRKYHIGAASVLLGMTLVLSTGTIVSAETGDNGGGASNGQIVPGNGTGTSDGTQPQGDNQGDNGSGVQTGNTTNSTANVQPADDTGSASGQPVGTSRSADTGTQGDGSTNQPVAEPIMIIPSSASEPAPPGYVTVSFNGHDFTKGFTLGTQTGTSSVKVFVKNNVTWGELLNDPAWQWPTVKIKYPGDTVVGWAVNISYNDTYNPNNAFARDKYKDEVVTNTKLYPNVVYEVEDVNYATKEEYLALYGSDDRDKWIIITFDAGQGQLKGSKTSKMVAVSNNLYSIDFSNNKFREKVESPTLDGSTFVRWQTDAGEVLPKSGSITTEETYNALYLAHPQNQVAVFDRTKLTDSEKEQVKQKIYDANPDLSTGVAPAIKAIDISDTGEATVTFDDKVVTVPSTTLTNEDKDAAKSNAKAEIEKDAMEKSAAINDSALTNEEKAAKLADVQDAKDRADIAIDKATTTEDLTKAISDGTAAIEAVSTTSTIKTKAKEALEEAYNAEKAEIENSVLTAEEKDAKQAELTTAKEKAIKAVDDATTDSAVEGALTNGKAAIESTYTAIIKIPSSASEPAPQGYVTVTFGKHDYTRGFTLGTQTGESVKVFVKENVKWGELLDDPAWQWPTVKTDEGDTVVGWSVNDYNYKPGNAFARDKYKDEVVTNTKLYPNVVYEVEDVKNQNPTKQGFLAQYGPDEQDKWIFITFDADQGQLSGSKQSKMVAVSKNLYPIDFSNKKFKEKVESPTLQGHTFVRWQTDAGEVLPKSGEITTDTTYKALYLAHPTDKTVVFDANKLTDTEKDSLKQAINNANTDSANLIQSITVSDTGEATVTYNDGTVVTVPATALIFEDKEPARNLAKADIDKVATEKVAEINASALTDEEKVAKLTEVQDAKDRANNAIDKATTTEDLTKAISDGTAAIEAVSTTSTIKTKAKEALEEAYNAEKAEIENSVLTAEEKDAKQAELDKAKADADKAIDTATDNAGVDAALEAGKTAIAGIDTSTSPKKAAAKEELKAAAEDAKKAIDANDNLTDAEKQAAKDAVDAEVAKAEKAIDAATKADEVDAATLAGEKAVAEDVLDAAKQDAKNKIAKDVEAANAAIESNPNLSEKEIADAKAEVAKAAEDANKAIDAATTPEAAQAAEEAGTVAIAEDVLDAAKQDAKNKIAKDLATVEAAIDANSNLSQDEKDAAKLAAQAKAAEAVANIEKATTPEAAQTLEDAAVKDLANIEIKAAYDDAVKAIEAADNLSTAAKTQALEDLKKARQAAEEAIKTASTADEVAKGALDGLKSLAKVEATAAADDAKAAIEQNANLTDAEKKVYTDAIDKALKDTETKIDAATDADTVDAETVLAQKDIAKQEVAAATADAVKGIEANTNLTDAEKDEYKATVTKAAETAEKAIADATTAADIQSKTFDATQDVAKEEVKADAADAIAGIKANDNLSDTAKEEAIAAIEEARDTTLENIENAKTAAEVDTATLDAEKANAKAEIKAAADDAKKAIDENANLPASDKNALKLAIDAEVAATNLEIDNAKTAEEIDAATLATEKSIAKAEVKAAAEDALQAIDENANLTDAEKAKAKADVYVELSKAEKAIDKATTADAIDNATLVGEKAFATAELEAAAGDAKKAIDANTHLTDDQKQAAKDAVDAELAKAKEAVVAAKTADEVDAATLVGEKAIAKEEIKAAADDAKKAIDANSNLTDDEKAAAKAAVD</sequence>
<evidence type="ECO:0000313" key="8">
    <source>
        <dbReference type="Proteomes" id="UP000281324"/>
    </source>
</evidence>
<comment type="caution">
    <text evidence="7">The sequence shown here is derived from an EMBL/GenBank/DDBJ whole genome shotgun (WGS) entry which is preliminary data.</text>
</comment>
<dbReference type="InterPro" id="IPR044024">
    <property type="entry name" value="aRib"/>
</dbReference>
<dbReference type="RefSeq" id="WP_125071209.1">
    <property type="nucleotide sequence ID" value="NZ_RRZQ01000023.1"/>
</dbReference>
<dbReference type="InterPro" id="IPR005877">
    <property type="entry name" value="YSIRK_signal_dom"/>
</dbReference>
<evidence type="ECO:0000259" key="5">
    <source>
        <dbReference type="Pfam" id="PF07564"/>
    </source>
</evidence>
<keyword evidence="1" id="KW-0732">Signal</keyword>
<evidence type="ECO:0000256" key="3">
    <source>
        <dbReference type="SAM" id="MobiDB-lite"/>
    </source>
</evidence>
<feature type="compositionally biased region" description="Polar residues" evidence="3">
    <location>
        <begin position="67"/>
        <end position="98"/>
    </location>
</feature>
<feature type="coiled-coil region" evidence="2">
    <location>
        <begin position="1467"/>
        <end position="1519"/>
    </location>
</feature>
<feature type="coiled-coil region" evidence="2">
    <location>
        <begin position="511"/>
        <end position="540"/>
    </location>
</feature>
<feature type="domain" description="Atypical Rib" evidence="6">
    <location>
        <begin position="796"/>
        <end position="862"/>
    </location>
</feature>
<protein>
    <submittedName>
        <fullName evidence="7">DUF1542 domain-containing protein</fullName>
    </submittedName>
</protein>
<feature type="coiled-coil region" evidence="2">
    <location>
        <begin position="1265"/>
        <end position="1292"/>
    </location>
</feature>
<organism evidence="7 8">
    <name type="scientific">Streptococcus suis</name>
    <dbReference type="NCBI Taxonomy" id="1307"/>
    <lineage>
        <taxon>Bacteria</taxon>
        <taxon>Bacillati</taxon>
        <taxon>Bacillota</taxon>
        <taxon>Bacilli</taxon>
        <taxon>Lactobacillales</taxon>
        <taxon>Streptococcaceae</taxon>
        <taxon>Streptococcus</taxon>
    </lineage>
</organism>
<feature type="domain" description="DUF1542" evidence="5">
    <location>
        <begin position="1629"/>
        <end position="1697"/>
    </location>
</feature>
<evidence type="ECO:0000259" key="6">
    <source>
        <dbReference type="Pfam" id="PF18938"/>
    </source>
</evidence>
<feature type="non-terminal residue" evidence="7">
    <location>
        <position position="1731"/>
    </location>
</feature>
<feature type="domain" description="YSIRK Gram-positive signal peptide" evidence="4">
    <location>
        <begin position="15"/>
        <end position="38"/>
    </location>
</feature>
<proteinExistence type="predicted"/>
<feature type="coiled-coil region" evidence="2">
    <location>
        <begin position="1022"/>
        <end position="1075"/>
    </location>
</feature>
<feature type="region of interest" description="Disordered" evidence="3">
    <location>
        <begin position="47"/>
        <end position="132"/>
    </location>
</feature>
<name>A0A3R8LWS4_STRSU</name>
<reference evidence="7 8" key="1">
    <citation type="submission" date="2018-11" db="EMBL/GenBank/DDBJ databases">
        <title>Changes in penicillin susceptibility of Streptococcus suis isolates by amino acid alterations in the penicillin-binding protein.</title>
        <authorList>
            <person name="Niemann L."/>
            <person name="Eichhorn I."/>
        </authorList>
    </citation>
    <scope>NUCLEOTIDE SEQUENCE [LARGE SCALE GENOMIC DNA]</scope>
    <source>
        <strain evidence="7 8">IMT40201</strain>
    </source>
</reference>
<dbReference type="Pfam" id="PF04650">
    <property type="entry name" value="YSIRK_signal"/>
    <property type="match status" value="1"/>
</dbReference>
<accession>A0A3R8LWS4</accession>
<feature type="domain" description="DUF1542" evidence="5">
    <location>
        <begin position="945"/>
        <end position="1018"/>
    </location>
</feature>
<dbReference type="Pfam" id="PF18938">
    <property type="entry name" value="aRib"/>
    <property type="match status" value="2"/>
</dbReference>
<dbReference type="Gene3D" id="3.10.20.890">
    <property type="match status" value="2"/>
</dbReference>
<feature type="domain" description="DUF1542" evidence="5">
    <location>
        <begin position="1564"/>
        <end position="1625"/>
    </location>
</feature>
<dbReference type="NCBIfam" id="TIGR01168">
    <property type="entry name" value="YSIRK_signal"/>
    <property type="match status" value="1"/>
</dbReference>
<evidence type="ECO:0000256" key="2">
    <source>
        <dbReference type="SAM" id="Coils"/>
    </source>
</evidence>
<dbReference type="InterPro" id="IPR011439">
    <property type="entry name" value="DUF1542"/>
</dbReference>
<feature type="domain" description="DUF1542" evidence="5">
    <location>
        <begin position="1097"/>
        <end position="1167"/>
    </location>
</feature>
<dbReference type="Pfam" id="PF07564">
    <property type="entry name" value="DUF1542"/>
    <property type="match status" value="8"/>
</dbReference>